<name>A0A8S1XQ68_PAROT</name>
<dbReference type="Proteomes" id="UP000683925">
    <property type="component" value="Unassembled WGS sequence"/>
</dbReference>
<gene>
    <name evidence="1" type="ORF">POCTA_138.1.T1290127</name>
</gene>
<dbReference type="AlphaFoldDB" id="A0A8S1XQ68"/>
<dbReference type="EMBL" id="CAJJDP010000129">
    <property type="protein sequence ID" value="CAD8203260.1"/>
    <property type="molecule type" value="Genomic_DNA"/>
</dbReference>
<proteinExistence type="predicted"/>
<reference evidence="1" key="1">
    <citation type="submission" date="2021-01" db="EMBL/GenBank/DDBJ databases">
        <authorList>
            <consortium name="Genoscope - CEA"/>
            <person name="William W."/>
        </authorList>
    </citation>
    <scope>NUCLEOTIDE SEQUENCE</scope>
</reference>
<accession>A0A8S1XQ68</accession>
<sequence>MQKLSIERMLTIQLCRNANKQKQQLLRSEYLQNYQIIQAQSILRSHKQIDYICCFYLQFGIQFLMVSKRDYSIMLIILLILE</sequence>
<keyword evidence="2" id="KW-1185">Reference proteome</keyword>
<protein>
    <submittedName>
        <fullName evidence="1">Uncharacterized protein</fullName>
    </submittedName>
</protein>
<evidence type="ECO:0000313" key="2">
    <source>
        <dbReference type="Proteomes" id="UP000683925"/>
    </source>
</evidence>
<evidence type="ECO:0000313" key="1">
    <source>
        <dbReference type="EMBL" id="CAD8203260.1"/>
    </source>
</evidence>
<comment type="caution">
    <text evidence="1">The sequence shown here is derived from an EMBL/GenBank/DDBJ whole genome shotgun (WGS) entry which is preliminary data.</text>
</comment>
<organism evidence="1 2">
    <name type="scientific">Paramecium octaurelia</name>
    <dbReference type="NCBI Taxonomy" id="43137"/>
    <lineage>
        <taxon>Eukaryota</taxon>
        <taxon>Sar</taxon>
        <taxon>Alveolata</taxon>
        <taxon>Ciliophora</taxon>
        <taxon>Intramacronucleata</taxon>
        <taxon>Oligohymenophorea</taxon>
        <taxon>Peniculida</taxon>
        <taxon>Parameciidae</taxon>
        <taxon>Paramecium</taxon>
    </lineage>
</organism>